<reference evidence="8" key="1">
    <citation type="submission" date="2022-11" db="UniProtKB">
        <authorList>
            <consortium name="WormBaseParasite"/>
        </authorList>
    </citation>
    <scope>IDENTIFICATION</scope>
</reference>
<dbReference type="Gene3D" id="3.30.40.10">
    <property type="entry name" value="Zinc/RING finger domain, C3HC4 (zinc finger)"/>
    <property type="match status" value="1"/>
</dbReference>
<dbReference type="SUPFAM" id="SSF57850">
    <property type="entry name" value="RING/U-box"/>
    <property type="match status" value="1"/>
</dbReference>
<dbReference type="InterPro" id="IPR013083">
    <property type="entry name" value="Znf_RING/FYVE/PHD"/>
</dbReference>
<accession>A0A915PJU4</accession>
<proteinExistence type="predicted"/>
<evidence type="ECO:0000313" key="8">
    <source>
        <dbReference type="WBParaSite" id="sdigi.contig139.g5104.t1"/>
    </source>
</evidence>
<feature type="coiled-coil region" evidence="4">
    <location>
        <begin position="171"/>
        <end position="212"/>
    </location>
</feature>
<evidence type="ECO:0000256" key="3">
    <source>
        <dbReference type="PROSITE-ProRule" id="PRU00175"/>
    </source>
</evidence>
<keyword evidence="4" id="KW-0175">Coiled coil</keyword>
<evidence type="ECO:0000256" key="5">
    <source>
        <dbReference type="SAM" id="MobiDB-lite"/>
    </source>
</evidence>
<dbReference type="WBParaSite" id="sdigi.contig139.g5104.t1">
    <property type="protein sequence ID" value="sdigi.contig139.g5104.t1"/>
    <property type="gene ID" value="sdigi.contig139.g5104"/>
</dbReference>
<feature type="compositionally biased region" description="Low complexity" evidence="5">
    <location>
        <begin position="260"/>
        <end position="271"/>
    </location>
</feature>
<dbReference type="AlphaFoldDB" id="A0A915PJU4"/>
<dbReference type="Proteomes" id="UP000887581">
    <property type="component" value="Unplaced"/>
</dbReference>
<dbReference type="Pfam" id="PF13639">
    <property type="entry name" value="zf-RING_2"/>
    <property type="match status" value="1"/>
</dbReference>
<organism evidence="7 8">
    <name type="scientific">Setaria digitata</name>
    <dbReference type="NCBI Taxonomy" id="48799"/>
    <lineage>
        <taxon>Eukaryota</taxon>
        <taxon>Metazoa</taxon>
        <taxon>Ecdysozoa</taxon>
        <taxon>Nematoda</taxon>
        <taxon>Chromadorea</taxon>
        <taxon>Rhabditida</taxon>
        <taxon>Spirurina</taxon>
        <taxon>Spiruromorpha</taxon>
        <taxon>Filarioidea</taxon>
        <taxon>Setariidae</taxon>
        <taxon>Setaria</taxon>
    </lineage>
</organism>
<keyword evidence="1 3" id="KW-0479">Metal-binding</keyword>
<evidence type="ECO:0000256" key="2">
    <source>
        <dbReference type="ARBA" id="ARBA00022833"/>
    </source>
</evidence>
<protein>
    <submittedName>
        <fullName evidence="8">RING-type domain-containing protein</fullName>
    </submittedName>
</protein>
<evidence type="ECO:0000259" key="6">
    <source>
        <dbReference type="PROSITE" id="PS50089"/>
    </source>
</evidence>
<feature type="region of interest" description="Disordered" evidence="5">
    <location>
        <begin position="250"/>
        <end position="274"/>
    </location>
</feature>
<keyword evidence="1 3" id="KW-0863">Zinc-finger</keyword>
<dbReference type="InterPro" id="IPR001841">
    <property type="entry name" value="Znf_RING"/>
</dbReference>
<feature type="domain" description="RING-type" evidence="6">
    <location>
        <begin position="31"/>
        <end position="87"/>
    </location>
</feature>
<dbReference type="GO" id="GO:0008270">
    <property type="term" value="F:zinc ion binding"/>
    <property type="evidence" value="ECO:0007669"/>
    <property type="project" value="UniProtKB-KW"/>
</dbReference>
<name>A0A915PJU4_9BILA</name>
<keyword evidence="7" id="KW-1185">Reference proteome</keyword>
<keyword evidence="2" id="KW-0862">Zinc</keyword>
<dbReference type="PROSITE" id="PS50089">
    <property type="entry name" value="ZF_RING_2"/>
    <property type="match status" value="1"/>
</dbReference>
<sequence>MPRWFCAVNIATSDLKIQNFGTLTMSLRPQCLICLELLLLTESAALHCGHVFHLHCILQWIELRDALSDLQKEKETAAKTRNEFNACMDENLLLKGKVANLEALSRVSNQQIKHLEGMLAKQLDMEKELQKYRERLHATSFYKLLNNVKEDPVFEIDKYIAKDGLEVKKFITLLRRQLRNVMKMVDNQKEDLQESRQKISELQKELREYRNLNITSKSALPSTPAEFSQAVMDIERGEVVALSPEQRSFVPFDKDKTPPASVMASASKSSSRNTIVGKMQGTASVQKETRMLAFTNEATSFMEEAVKNVSRGNAENDMEEVFVPPIIRQCATTVFNGALRKTVTLKNNQKMKKKNCSSIHLHRNILCVSRCCDLKDDTITID</sequence>
<evidence type="ECO:0000313" key="7">
    <source>
        <dbReference type="Proteomes" id="UP000887581"/>
    </source>
</evidence>
<dbReference type="CDD" id="cd16448">
    <property type="entry name" value="RING-H2"/>
    <property type="match status" value="1"/>
</dbReference>
<evidence type="ECO:0000256" key="4">
    <source>
        <dbReference type="SAM" id="Coils"/>
    </source>
</evidence>
<evidence type="ECO:0000256" key="1">
    <source>
        <dbReference type="ARBA" id="ARBA00022771"/>
    </source>
</evidence>